<keyword evidence="3" id="KW-1185">Reference proteome</keyword>
<sequence>MFMNQAPVFHAISSFMKRLITSNDKGAIVKCGEGADANRTAAAGVGEFGYTANGGTEIDEGVFNAHSADEHPRESSSQEGGSHAGNMSARNELPMIRIDKRRWLPTEKHISMAQQLPPRLKGNHAAVRLARRSEGGTASGQKWENSAMVIRVRDLGGAPLTNSACGWRLKDFASLGLITSRRISALVYLITAAGWVRMEGMATGVERRCAYRLGRKSESAENYGTQSARDISGSERDAMHQSLQNEGEEQKGKMDSQPTCFGAEGRVMRPEGHASLHPKPAARKAVLNPISDLRVIPRFWQYLLVCVLCTQISPCLRGALFSGLDSTAASTALSIFLTPLSAATFSVDAPVTEQARCIWRASCSVWIPREGDCRGDWSIRALTSEEAGMPFVETFTVEMPGQFCAASYPTPYAPAPVVYDTVSSSIPFLS</sequence>
<accession>A0AAD6VE17</accession>
<evidence type="ECO:0000256" key="1">
    <source>
        <dbReference type="SAM" id="MobiDB-lite"/>
    </source>
</evidence>
<name>A0AAD6VE17_9AGAR</name>
<feature type="region of interest" description="Disordered" evidence="1">
    <location>
        <begin position="67"/>
        <end position="91"/>
    </location>
</feature>
<organism evidence="2 3">
    <name type="scientific">Mycena pura</name>
    <dbReference type="NCBI Taxonomy" id="153505"/>
    <lineage>
        <taxon>Eukaryota</taxon>
        <taxon>Fungi</taxon>
        <taxon>Dikarya</taxon>
        <taxon>Basidiomycota</taxon>
        <taxon>Agaricomycotina</taxon>
        <taxon>Agaricomycetes</taxon>
        <taxon>Agaricomycetidae</taxon>
        <taxon>Agaricales</taxon>
        <taxon>Marasmiineae</taxon>
        <taxon>Mycenaceae</taxon>
        <taxon>Mycena</taxon>
    </lineage>
</organism>
<dbReference type="AlphaFoldDB" id="A0AAD6VE17"/>
<comment type="caution">
    <text evidence="2">The sequence shown here is derived from an EMBL/GenBank/DDBJ whole genome shotgun (WGS) entry which is preliminary data.</text>
</comment>
<feature type="compositionally biased region" description="Basic and acidic residues" evidence="1">
    <location>
        <begin position="67"/>
        <end position="76"/>
    </location>
</feature>
<evidence type="ECO:0000313" key="3">
    <source>
        <dbReference type="Proteomes" id="UP001219525"/>
    </source>
</evidence>
<evidence type="ECO:0000313" key="2">
    <source>
        <dbReference type="EMBL" id="KAJ7209994.1"/>
    </source>
</evidence>
<feature type="region of interest" description="Disordered" evidence="1">
    <location>
        <begin position="222"/>
        <end position="256"/>
    </location>
</feature>
<dbReference type="EMBL" id="JARJCW010000029">
    <property type="protein sequence ID" value="KAJ7209994.1"/>
    <property type="molecule type" value="Genomic_DNA"/>
</dbReference>
<reference evidence="2" key="1">
    <citation type="submission" date="2023-03" db="EMBL/GenBank/DDBJ databases">
        <title>Massive genome expansion in bonnet fungi (Mycena s.s.) driven by repeated elements and novel gene families across ecological guilds.</title>
        <authorList>
            <consortium name="Lawrence Berkeley National Laboratory"/>
            <person name="Harder C.B."/>
            <person name="Miyauchi S."/>
            <person name="Viragh M."/>
            <person name="Kuo A."/>
            <person name="Thoen E."/>
            <person name="Andreopoulos B."/>
            <person name="Lu D."/>
            <person name="Skrede I."/>
            <person name="Drula E."/>
            <person name="Henrissat B."/>
            <person name="Morin E."/>
            <person name="Kohler A."/>
            <person name="Barry K."/>
            <person name="LaButti K."/>
            <person name="Morin E."/>
            <person name="Salamov A."/>
            <person name="Lipzen A."/>
            <person name="Mereny Z."/>
            <person name="Hegedus B."/>
            <person name="Baldrian P."/>
            <person name="Stursova M."/>
            <person name="Weitz H."/>
            <person name="Taylor A."/>
            <person name="Grigoriev I.V."/>
            <person name="Nagy L.G."/>
            <person name="Martin F."/>
            <person name="Kauserud H."/>
        </authorList>
    </citation>
    <scope>NUCLEOTIDE SEQUENCE</scope>
    <source>
        <strain evidence="2">9144</strain>
    </source>
</reference>
<dbReference type="Proteomes" id="UP001219525">
    <property type="component" value="Unassembled WGS sequence"/>
</dbReference>
<protein>
    <submittedName>
        <fullName evidence="2">Uncharacterized protein</fullName>
    </submittedName>
</protein>
<gene>
    <name evidence="2" type="ORF">GGX14DRAFT_543038</name>
</gene>
<proteinExistence type="predicted"/>